<dbReference type="Pfam" id="PF11779">
    <property type="entry name" value="SPT_ssu-like"/>
    <property type="match status" value="1"/>
</dbReference>
<keyword evidence="12" id="KW-1185">Reference proteome</keyword>
<evidence type="ECO:0000256" key="6">
    <source>
        <dbReference type="ARBA" id="ARBA00022989"/>
    </source>
</evidence>
<organism evidence="11 12">
    <name type="scientific">Macrostomum lignano</name>
    <dbReference type="NCBI Taxonomy" id="282301"/>
    <lineage>
        <taxon>Eukaryota</taxon>
        <taxon>Metazoa</taxon>
        <taxon>Spiralia</taxon>
        <taxon>Lophotrochozoa</taxon>
        <taxon>Platyhelminthes</taxon>
        <taxon>Rhabditophora</taxon>
        <taxon>Macrostomorpha</taxon>
        <taxon>Macrostomida</taxon>
        <taxon>Macrostomidae</taxon>
        <taxon>Macrostomum</taxon>
    </lineage>
</organism>
<dbReference type="InterPro" id="IPR051900">
    <property type="entry name" value="SPT_small_subunit"/>
</dbReference>
<keyword evidence="5" id="KW-0746">Sphingolipid metabolism</keyword>
<evidence type="ECO:0000256" key="8">
    <source>
        <dbReference type="ARBA" id="ARBA00023136"/>
    </source>
</evidence>
<evidence type="ECO:0000256" key="1">
    <source>
        <dbReference type="ARBA" id="ARBA00004477"/>
    </source>
</evidence>
<evidence type="ECO:0008006" key="13">
    <source>
        <dbReference type="Google" id="ProtNLM"/>
    </source>
</evidence>
<protein>
    <recommendedName>
        <fullName evidence="13">Serine palmitoyltransferase small subunit B</fullName>
    </recommendedName>
</protein>
<comment type="pathway">
    <text evidence="2">Lipid metabolism.</text>
</comment>
<comment type="subcellular location">
    <subcellularLocation>
        <location evidence="1">Endoplasmic reticulum membrane</location>
        <topology evidence="1">Multi-pass membrane protein</topology>
    </subcellularLocation>
</comment>
<accession>A0A267FMU8</accession>
<dbReference type="GO" id="GO:0004758">
    <property type="term" value="F:serine C-palmitoyltransferase activity"/>
    <property type="evidence" value="ECO:0007669"/>
    <property type="project" value="TreeGrafter"/>
</dbReference>
<dbReference type="Proteomes" id="UP000215902">
    <property type="component" value="Unassembled WGS sequence"/>
</dbReference>
<keyword evidence="6 10" id="KW-1133">Transmembrane helix</keyword>
<dbReference type="PANTHER" id="PTHR47084:SF1">
    <property type="entry name" value="SERINE PALMITOYLTRANSFERASE SMALL SUBUNIT A"/>
    <property type="match status" value="1"/>
</dbReference>
<evidence type="ECO:0000256" key="4">
    <source>
        <dbReference type="ARBA" id="ARBA00022824"/>
    </source>
</evidence>
<proteinExistence type="inferred from homology"/>
<evidence type="ECO:0000256" key="7">
    <source>
        <dbReference type="ARBA" id="ARBA00023098"/>
    </source>
</evidence>
<gene>
    <name evidence="11" type="ORF">BOX15_Mlig014030g3</name>
</gene>
<evidence type="ECO:0000256" key="3">
    <source>
        <dbReference type="ARBA" id="ARBA00022692"/>
    </source>
</evidence>
<dbReference type="PANTHER" id="PTHR47084">
    <property type="entry name" value="SERINE PALMITOYLTRANSFERASE SMALL SUBUNIT A"/>
    <property type="match status" value="1"/>
</dbReference>
<dbReference type="GO" id="GO:0017059">
    <property type="term" value="C:serine palmitoyltransferase complex"/>
    <property type="evidence" value="ECO:0007669"/>
    <property type="project" value="TreeGrafter"/>
</dbReference>
<reference evidence="11 12" key="1">
    <citation type="submission" date="2017-06" db="EMBL/GenBank/DDBJ databases">
        <title>A platform for efficient transgenesis in Macrostomum lignano, a flatworm model organism for stem cell research.</title>
        <authorList>
            <person name="Berezikov E."/>
        </authorList>
    </citation>
    <scope>NUCLEOTIDE SEQUENCE [LARGE SCALE GENOMIC DNA]</scope>
    <source>
        <strain evidence="11">DV1</strain>
        <tissue evidence="11">Whole organism</tissue>
    </source>
</reference>
<keyword evidence="7" id="KW-0443">Lipid metabolism</keyword>
<evidence type="ECO:0000256" key="10">
    <source>
        <dbReference type="SAM" id="Phobius"/>
    </source>
</evidence>
<feature type="transmembrane region" description="Helical" evidence="10">
    <location>
        <begin position="33"/>
        <end position="53"/>
    </location>
</feature>
<name>A0A267FMU8_9PLAT</name>
<dbReference type="GO" id="GO:0005789">
    <property type="term" value="C:endoplasmic reticulum membrane"/>
    <property type="evidence" value="ECO:0007669"/>
    <property type="project" value="UniProtKB-SubCell"/>
</dbReference>
<evidence type="ECO:0000256" key="9">
    <source>
        <dbReference type="ARBA" id="ARBA00038370"/>
    </source>
</evidence>
<keyword evidence="4" id="KW-0256">Endoplasmic reticulum</keyword>
<dbReference type="InterPro" id="IPR024512">
    <property type="entry name" value="Ser_palmitoyltrfase_ssu-like"/>
</dbReference>
<evidence type="ECO:0000256" key="2">
    <source>
        <dbReference type="ARBA" id="ARBA00005189"/>
    </source>
</evidence>
<keyword evidence="3 10" id="KW-0812">Transmembrane</keyword>
<dbReference type="EMBL" id="NIVC01000947">
    <property type="protein sequence ID" value="PAA74437.1"/>
    <property type="molecule type" value="Genomic_DNA"/>
</dbReference>
<sequence length="88" mass="9909">MKEVEPGNFLSSLYFKYIVETSIYMLEPWERKVFNIAMVLILVMSLYTGWVFLPHHTVIQHSLGLLASLFNGSSEGDLQTASPATGEL</sequence>
<keyword evidence="8 10" id="KW-0472">Membrane</keyword>
<dbReference type="OrthoDB" id="202672at2759"/>
<dbReference type="GO" id="GO:0046513">
    <property type="term" value="P:ceramide biosynthetic process"/>
    <property type="evidence" value="ECO:0007669"/>
    <property type="project" value="TreeGrafter"/>
</dbReference>
<comment type="caution">
    <text evidence="11">The sequence shown here is derived from an EMBL/GenBank/DDBJ whole genome shotgun (WGS) entry which is preliminary data.</text>
</comment>
<dbReference type="AlphaFoldDB" id="A0A267FMU8"/>
<evidence type="ECO:0000256" key="5">
    <source>
        <dbReference type="ARBA" id="ARBA00022919"/>
    </source>
</evidence>
<evidence type="ECO:0000313" key="12">
    <source>
        <dbReference type="Proteomes" id="UP000215902"/>
    </source>
</evidence>
<comment type="similarity">
    <text evidence="9">Belongs to the SPTSS family. SPTSSA subfamily.</text>
</comment>
<evidence type="ECO:0000313" key="11">
    <source>
        <dbReference type="EMBL" id="PAA74437.1"/>
    </source>
</evidence>